<proteinExistence type="predicted"/>
<dbReference type="Proteomes" id="UP001186974">
    <property type="component" value="Unassembled WGS sequence"/>
</dbReference>
<accession>A0ACC3DD20</accession>
<reference evidence="1" key="1">
    <citation type="submission" date="2024-09" db="EMBL/GenBank/DDBJ databases">
        <title>Black Yeasts Isolated from many extreme environments.</title>
        <authorList>
            <person name="Coleine C."/>
            <person name="Stajich J.E."/>
            <person name="Selbmann L."/>
        </authorList>
    </citation>
    <scope>NUCLEOTIDE SEQUENCE</scope>
    <source>
        <strain evidence="1">CCFEE 5737</strain>
    </source>
</reference>
<evidence type="ECO:0000313" key="1">
    <source>
        <dbReference type="EMBL" id="KAK3065480.1"/>
    </source>
</evidence>
<dbReference type="EMBL" id="JAWDJW010006335">
    <property type="protein sequence ID" value="KAK3065480.1"/>
    <property type="molecule type" value="Genomic_DNA"/>
</dbReference>
<comment type="caution">
    <text evidence="1">The sequence shown here is derived from an EMBL/GenBank/DDBJ whole genome shotgun (WGS) entry which is preliminary data.</text>
</comment>
<name>A0ACC3DD20_9PEZI</name>
<keyword evidence="2" id="KW-1185">Reference proteome</keyword>
<organism evidence="1 2">
    <name type="scientific">Coniosporium uncinatum</name>
    <dbReference type="NCBI Taxonomy" id="93489"/>
    <lineage>
        <taxon>Eukaryota</taxon>
        <taxon>Fungi</taxon>
        <taxon>Dikarya</taxon>
        <taxon>Ascomycota</taxon>
        <taxon>Pezizomycotina</taxon>
        <taxon>Dothideomycetes</taxon>
        <taxon>Dothideomycetes incertae sedis</taxon>
        <taxon>Coniosporium</taxon>
    </lineage>
</organism>
<sequence length="572" mass="65144">MLPRPSEVHRPDFLGDVSTNDMHLLTAILSDSPPIYTPIGDVLWHIYMSATQTSIDTLPRHLQHNSRFIERGLDRFTTAEGRAVVGQPCRLHGKLRPHLLLDIMDYITLEIEVRIPRLLRKLKANNLLSSIQEKSFEILQLVPAMWNAPERYARVYRYHVDSQWARQEDLCAGCILARMGGEPQVLTALRGGLMGRAEAVKLQGSKRLAWVESWIKHLPPDTADVCYGFSNSVARDLKDALRVLKERRLIRKYQEVRPVLTTIAEQSTDVLDAVRQSQGHVTSSRTNPSIYSHAQHQQAERTDTGREDMPAGFENEGWWDESDSESIDIPIDTVSIREAVAAQEAQAPQLRSASPTSMYSAPYSTNDRHQEYNAESVASVYQANHNFRQAEQESMYAQILNSRKSSTRPYHRTQAHLTMDGELTTQLQNSHPFAVFRSNVQPQLVPRPLAFPQRCDPSSLPEDSRRATRITVRPNSRATRYSDFEDEVIAQCAPSRVSQPSRVHSVVPTDSPATEEAYRKLIETIERDHPKYSRTQAPAPRRREVDERVRRMRQNVAMSTVTMESAASRRKQ</sequence>
<gene>
    <name evidence="1" type="ORF">LTS18_006191</name>
</gene>
<protein>
    <submittedName>
        <fullName evidence="1">Uncharacterized protein</fullName>
    </submittedName>
</protein>
<evidence type="ECO:0000313" key="2">
    <source>
        <dbReference type="Proteomes" id="UP001186974"/>
    </source>
</evidence>